<accession>A0ABR2C6J0</accession>
<protein>
    <submittedName>
        <fullName evidence="2">Uncharacterized protein</fullName>
    </submittedName>
</protein>
<sequence>MEIYEQEEGYMTPRRRIQTAAPPPAPKKKKQAVHTKRQPPRNGFFQPPDLEAFFSIMAPKKESCGQDSGFSSEASTPPKPPRKVPKTPHKCKRVTMARQQVSWLGIYGHCHLEAGIATFFSMIFNFVGDASKVCGMKWSHDDRELASGGNDNQVSMNLFHFLFIARE</sequence>
<evidence type="ECO:0000256" key="1">
    <source>
        <dbReference type="SAM" id="MobiDB-lite"/>
    </source>
</evidence>
<organism evidence="2 3">
    <name type="scientific">Hibiscus sabdariffa</name>
    <name type="common">roselle</name>
    <dbReference type="NCBI Taxonomy" id="183260"/>
    <lineage>
        <taxon>Eukaryota</taxon>
        <taxon>Viridiplantae</taxon>
        <taxon>Streptophyta</taxon>
        <taxon>Embryophyta</taxon>
        <taxon>Tracheophyta</taxon>
        <taxon>Spermatophyta</taxon>
        <taxon>Magnoliopsida</taxon>
        <taxon>eudicotyledons</taxon>
        <taxon>Gunneridae</taxon>
        <taxon>Pentapetalae</taxon>
        <taxon>rosids</taxon>
        <taxon>malvids</taxon>
        <taxon>Malvales</taxon>
        <taxon>Malvaceae</taxon>
        <taxon>Malvoideae</taxon>
        <taxon>Hibiscus</taxon>
    </lineage>
</organism>
<feature type="region of interest" description="Disordered" evidence="1">
    <location>
        <begin position="1"/>
        <end position="48"/>
    </location>
</feature>
<gene>
    <name evidence="2" type="ORF">V6N12_001194</name>
</gene>
<dbReference type="EMBL" id="JBBPBM010000065">
    <property type="protein sequence ID" value="KAK8515030.1"/>
    <property type="molecule type" value="Genomic_DNA"/>
</dbReference>
<evidence type="ECO:0000313" key="3">
    <source>
        <dbReference type="Proteomes" id="UP001472677"/>
    </source>
</evidence>
<reference evidence="2 3" key="1">
    <citation type="journal article" date="2024" name="G3 (Bethesda)">
        <title>Genome assembly of Hibiscus sabdariffa L. provides insights into metabolisms of medicinal natural products.</title>
        <authorList>
            <person name="Kim T."/>
        </authorList>
    </citation>
    <scope>NUCLEOTIDE SEQUENCE [LARGE SCALE GENOMIC DNA]</scope>
    <source>
        <strain evidence="2">TK-2024</strain>
        <tissue evidence="2">Old leaves</tissue>
    </source>
</reference>
<keyword evidence="3" id="KW-1185">Reference proteome</keyword>
<dbReference type="Proteomes" id="UP001472677">
    <property type="component" value="Unassembled WGS sequence"/>
</dbReference>
<feature type="compositionally biased region" description="Basic residues" evidence="1">
    <location>
        <begin position="26"/>
        <end position="39"/>
    </location>
</feature>
<name>A0ABR2C6J0_9ROSI</name>
<feature type="region of interest" description="Disordered" evidence="1">
    <location>
        <begin position="61"/>
        <end position="88"/>
    </location>
</feature>
<proteinExistence type="predicted"/>
<comment type="caution">
    <text evidence="2">The sequence shown here is derived from an EMBL/GenBank/DDBJ whole genome shotgun (WGS) entry which is preliminary data.</text>
</comment>
<feature type="compositionally biased region" description="Polar residues" evidence="1">
    <location>
        <begin position="65"/>
        <end position="75"/>
    </location>
</feature>
<evidence type="ECO:0000313" key="2">
    <source>
        <dbReference type="EMBL" id="KAK8515030.1"/>
    </source>
</evidence>